<feature type="transmembrane region" description="Helical" evidence="1">
    <location>
        <begin position="12"/>
        <end position="36"/>
    </location>
</feature>
<protein>
    <recommendedName>
        <fullName evidence="4">DUF3021 domain-containing protein</fullName>
    </recommendedName>
</protein>
<keyword evidence="1" id="KW-1133">Transmembrane helix</keyword>
<evidence type="ECO:0008006" key="4">
    <source>
        <dbReference type="Google" id="ProtNLM"/>
    </source>
</evidence>
<name>A0ABP2J057_9ACTN</name>
<dbReference type="EMBL" id="AEDQ01000004">
    <property type="protein sequence ID" value="EFL44673.1"/>
    <property type="molecule type" value="Genomic_DNA"/>
</dbReference>
<sequence length="154" mass="17078">MDMKTLKQQIISRGLFGFPLGITIGYVITMLVSLGVGDGRYYAVNEPLMAFAGGELNAVMLQALLGGILGMGYAMASVVWDIDSWSLARKTAVYLVIGCILLFPISYIAHWMPRNVVGVLVYVGIFVVIFVVVWLVQYMIYKRQVNEMNSKLSN</sequence>
<dbReference type="InterPro" id="IPR021560">
    <property type="entry name" value="DUF3021"/>
</dbReference>
<keyword evidence="3" id="KW-1185">Reference proteome</keyword>
<proteinExistence type="predicted"/>
<feature type="transmembrane region" description="Helical" evidence="1">
    <location>
        <begin position="56"/>
        <end position="80"/>
    </location>
</feature>
<evidence type="ECO:0000313" key="2">
    <source>
        <dbReference type="EMBL" id="EFL44673.1"/>
    </source>
</evidence>
<reference evidence="2 3" key="1">
    <citation type="submission" date="2010-08" db="EMBL/GenBank/DDBJ databases">
        <authorList>
            <person name="Durkin A.S."/>
            <person name="Madupu R."/>
            <person name="Torralba M."/>
            <person name="Gillis M."/>
            <person name="Methe B."/>
            <person name="Sutton G."/>
            <person name="Nelson K.E."/>
        </authorList>
    </citation>
    <scope>NUCLEOTIDE SEQUENCE [LARGE SCALE GENOMIC DNA]</scope>
    <source>
        <strain evidence="2 3">PB189-T1-4</strain>
    </source>
</reference>
<feature type="transmembrane region" description="Helical" evidence="1">
    <location>
        <begin position="119"/>
        <end position="141"/>
    </location>
</feature>
<dbReference type="Proteomes" id="UP000004431">
    <property type="component" value="Unassembled WGS sequence"/>
</dbReference>
<accession>A0ABP2J057</accession>
<keyword evidence="1" id="KW-0812">Transmembrane</keyword>
<gene>
    <name evidence="2" type="ORF">HMPREF9248_0116</name>
</gene>
<organism evidence="2 3">
    <name type="scientific">Fannyhessea vaginae PB189-T1-4</name>
    <dbReference type="NCBI Taxonomy" id="866774"/>
    <lineage>
        <taxon>Bacteria</taxon>
        <taxon>Bacillati</taxon>
        <taxon>Actinomycetota</taxon>
        <taxon>Coriobacteriia</taxon>
        <taxon>Coriobacteriales</taxon>
        <taxon>Atopobiaceae</taxon>
        <taxon>Fannyhessea</taxon>
    </lineage>
</organism>
<comment type="caution">
    <text evidence="2">The sequence shown here is derived from an EMBL/GenBank/DDBJ whole genome shotgun (WGS) entry which is preliminary data.</text>
</comment>
<dbReference type="RefSeq" id="WP_006303543.1">
    <property type="nucleotide sequence ID" value="NZ_AEDQ01000004.1"/>
</dbReference>
<keyword evidence="1" id="KW-0472">Membrane</keyword>
<feature type="transmembrane region" description="Helical" evidence="1">
    <location>
        <begin position="92"/>
        <end position="113"/>
    </location>
</feature>
<evidence type="ECO:0000313" key="3">
    <source>
        <dbReference type="Proteomes" id="UP000004431"/>
    </source>
</evidence>
<evidence type="ECO:0000256" key="1">
    <source>
        <dbReference type="SAM" id="Phobius"/>
    </source>
</evidence>
<dbReference type="Pfam" id="PF11457">
    <property type="entry name" value="DUF3021"/>
    <property type="match status" value="1"/>
</dbReference>